<dbReference type="Proteomes" id="UP001341840">
    <property type="component" value="Unassembled WGS sequence"/>
</dbReference>
<sequence>DDNLSYRGPNDVVLVALERWQPSPKRDPSLARGKLKHKMAATFGTPKAKRDLPPFNMTKAKPPQAYIMSRLGLAKPSPKRASKRDCSTPLMIDSRLHHQVISTKFDLLEDKLLGLLINLAKSKTESKLGGVISNESPSWCLEEENLMPPSKVKKRD</sequence>
<evidence type="ECO:0000313" key="2">
    <source>
        <dbReference type="Proteomes" id="UP001341840"/>
    </source>
</evidence>
<gene>
    <name evidence="1" type="ORF">PIB30_101918</name>
</gene>
<protein>
    <submittedName>
        <fullName evidence="1">Uncharacterized protein</fullName>
    </submittedName>
</protein>
<name>A0ABU6TYY6_9FABA</name>
<organism evidence="1 2">
    <name type="scientific">Stylosanthes scabra</name>
    <dbReference type="NCBI Taxonomy" id="79078"/>
    <lineage>
        <taxon>Eukaryota</taxon>
        <taxon>Viridiplantae</taxon>
        <taxon>Streptophyta</taxon>
        <taxon>Embryophyta</taxon>
        <taxon>Tracheophyta</taxon>
        <taxon>Spermatophyta</taxon>
        <taxon>Magnoliopsida</taxon>
        <taxon>eudicotyledons</taxon>
        <taxon>Gunneridae</taxon>
        <taxon>Pentapetalae</taxon>
        <taxon>rosids</taxon>
        <taxon>fabids</taxon>
        <taxon>Fabales</taxon>
        <taxon>Fabaceae</taxon>
        <taxon>Papilionoideae</taxon>
        <taxon>50 kb inversion clade</taxon>
        <taxon>dalbergioids sensu lato</taxon>
        <taxon>Dalbergieae</taxon>
        <taxon>Pterocarpus clade</taxon>
        <taxon>Stylosanthes</taxon>
    </lineage>
</organism>
<dbReference type="EMBL" id="JASCZI010093675">
    <property type="protein sequence ID" value="MED6153425.1"/>
    <property type="molecule type" value="Genomic_DNA"/>
</dbReference>
<accession>A0ABU6TYY6</accession>
<proteinExistence type="predicted"/>
<feature type="non-terminal residue" evidence="1">
    <location>
        <position position="1"/>
    </location>
</feature>
<evidence type="ECO:0000313" key="1">
    <source>
        <dbReference type="EMBL" id="MED6153425.1"/>
    </source>
</evidence>
<reference evidence="1 2" key="1">
    <citation type="journal article" date="2023" name="Plants (Basel)">
        <title>Bridging the Gap: Combining Genomics and Transcriptomics Approaches to Understand Stylosanthes scabra, an Orphan Legume from the Brazilian Caatinga.</title>
        <authorList>
            <person name="Ferreira-Neto J.R.C."/>
            <person name="da Silva M.D."/>
            <person name="Binneck E."/>
            <person name="de Melo N.F."/>
            <person name="da Silva R.H."/>
            <person name="de Melo A.L.T.M."/>
            <person name="Pandolfi V."/>
            <person name="Bustamante F.O."/>
            <person name="Brasileiro-Vidal A.C."/>
            <person name="Benko-Iseppon A.M."/>
        </authorList>
    </citation>
    <scope>NUCLEOTIDE SEQUENCE [LARGE SCALE GENOMIC DNA]</scope>
    <source>
        <tissue evidence="1">Leaves</tissue>
    </source>
</reference>
<comment type="caution">
    <text evidence="1">The sequence shown here is derived from an EMBL/GenBank/DDBJ whole genome shotgun (WGS) entry which is preliminary data.</text>
</comment>
<keyword evidence="2" id="KW-1185">Reference proteome</keyword>